<keyword evidence="8 10" id="KW-0238">DNA-binding</keyword>
<comment type="subunit">
    <text evidence="10">ORC is composed of six subunits.</text>
</comment>
<dbReference type="EMBL" id="KV441548">
    <property type="protein sequence ID" value="OAG12519.1"/>
    <property type="molecule type" value="Genomic_DNA"/>
</dbReference>
<dbReference type="Proteomes" id="UP000077069">
    <property type="component" value="Unassembled WGS sequence"/>
</dbReference>
<keyword evidence="6 10" id="KW-0067">ATP-binding</keyword>
<dbReference type="InterPro" id="IPR043151">
    <property type="entry name" value="BAH_sf"/>
</dbReference>
<feature type="region of interest" description="Disordered" evidence="11">
    <location>
        <begin position="616"/>
        <end position="668"/>
    </location>
</feature>
<dbReference type="OrthoDB" id="1926878at2759"/>
<dbReference type="InterPro" id="IPR050311">
    <property type="entry name" value="ORC1/CDC6"/>
</dbReference>
<evidence type="ECO:0000256" key="9">
    <source>
        <dbReference type="ARBA" id="ARBA00023242"/>
    </source>
</evidence>
<name>A0A177D0N0_9PLEO</name>
<comment type="subcellular location">
    <subcellularLocation>
        <location evidence="1 10">Nucleus</location>
    </subcellularLocation>
</comment>
<dbReference type="GO" id="GO:0033260">
    <property type="term" value="P:nuclear DNA replication"/>
    <property type="evidence" value="ECO:0007669"/>
    <property type="project" value="EnsemblFungi"/>
</dbReference>
<evidence type="ECO:0000256" key="8">
    <source>
        <dbReference type="ARBA" id="ARBA00023125"/>
    </source>
</evidence>
<dbReference type="Gene3D" id="1.10.8.60">
    <property type="match status" value="1"/>
</dbReference>
<dbReference type="Gene3D" id="3.40.50.300">
    <property type="entry name" value="P-loop containing nucleotide triphosphate hydrolases"/>
    <property type="match status" value="1"/>
</dbReference>
<dbReference type="GO" id="GO:0046872">
    <property type="term" value="F:metal ion binding"/>
    <property type="evidence" value="ECO:0007669"/>
    <property type="project" value="UniProtKB-KW"/>
</dbReference>
<accession>A0A177D0N0</accession>
<keyword evidence="3 10" id="KW-0235">DNA replication</keyword>
<dbReference type="RefSeq" id="XP_018042884.1">
    <property type="nucleotide sequence ID" value="XM_018184239.1"/>
</dbReference>
<feature type="compositionally biased region" description="Polar residues" evidence="11">
    <location>
        <begin position="652"/>
        <end position="661"/>
    </location>
</feature>
<dbReference type="InterPro" id="IPR048867">
    <property type="entry name" value="WHD_ORC1"/>
</dbReference>
<evidence type="ECO:0000313" key="14">
    <source>
        <dbReference type="Proteomes" id="UP000077069"/>
    </source>
</evidence>
<evidence type="ECO:0000256" key="10">
    <source>
        <dbReference type="RuleBase" id="RU365058"/>
    </source>
</evidence>
<dbReference type="InterPro" id="IPR003593">
    <property type="entry name" value="AAA+_ATPase"/>
</dbReference>
<dbReference type="SMART" id="SM00382">
    <property type="entry name" value="AAA"/>
    <property type="match status" value="1"/>
</dbReference>
<dbReference type="SUPFAM" id="SSF82061">
    <property type="entry name" value="BAH domain"/>
    <property type="match status" value="1"/>
</dbReference>
<dbReference type="GO" id="GO:0005664">
    <property type="term" value="C:nuclear origin of replication recognition complex"/>
    <property type="evidence" value="ECO:0007669"/>
    <property type="project" value="EnsemblFungi"/>
</dbReference>
<evidence type="ECO:0000256" key="2">
    <source>
        <dbReference type="ARBA" id="ARBA00008398"/>
    </source>
</evidence>
<keyword evidence="14" id="KW-1185">Reference proteome</keyword>
<dbReference type="InterPro" id="IPR003959">
    <property type="entry name" value="ATPase_AAA_core"/>
</dbReference>
<evidence type="ECO:0000256" key="6">
    <source>
        <dbReference type="ARBA" id="ARBA00022840"/>
    </source>
</evidence>
<dbReference type="PROSITE" id="PS51038">
    <property type="entry name" value="BAH"/>
    <property type="match status" value="1"/>
</dbReference>
<dbReference type="PANTHER" id="PTHR10763:SF23">
    <property type="entry name" value="ORIGIN RECOGNITION COMPLEX SUBUNIT 1"/>
    <property type="match status" value="1"/>
</dbReference>
<evidence type="ECO:0000259" key="12">
    <source>
        <dbReference type="PROSITE" id="PS51038"/>
    </source>
</evidence>
<evidence type="ECO:0000256" key="11">
    <source>
        <dbReference type="SAM" id="MobiDB-lite"/>
    </source>
</evidence>
<evidence type="ECO:0000256" key="1">
    <source>
        <dbReference type="ARBA" id="ARBA00004123"/>
    </source>
</evidence>
<dbReference type="InParanoid" id="A0A177D0N0"/>
<dbReference type="GO" id="GO:0006270">
    <property type="term" value="P:DNA replication initiation"/>
    <property type="evidence" value="ECO:0007669"/>
    <property type="project" value="TreeGrafter"/>
</dbReference>
<dbReference type="GO" id="GO:0005524">
    <property type="term" value="F:ATP binding"/>
    <property type="evidence" value="ECO:0007669"/>
    <property type="project" value="UniProtKB-KW"/>
</dbReference>
<dbReference type="GO" id="GO:0003682">
    <property type="term" value="F:chromatin binding"/>
    <property type="evidence" value="ECO:0007669"/>
    <property type="project" value="InterPro"/>
</dbReference>
<protein>
    <recommendedName>
        <fullName evidence="10">Origin recognition complex subunit 1</fullName>
    </recommendedName>
</protein>
<comment type="function">
    <text evidence="10">Component of the origin recognition complex (ORC) that binds origins of replication. DNA-binding is ATP-dependent, however specific DNA sequences that define origins of replication have not been identified so far. ORC is required to assemble the pre-replication complex necessary to initiate DNA replication.</text>
</comment>
<feature type="compositionally biased region" description="Polar residues" evidence="11">
    <location>
        <begin position="44"/>
        <end position="53"/>
    </location>
</feature>
<gene>
    <name evidence="13" type="ORF">CC84DRAFT_124768</name>
</gene>
<evidence type="ECO:0000256" key="7">
    <source>
        <dbReference type="ARBA" id="ARBA00022842"/>
    </source>
</evidence>
<dbReference type="PANTHER" id="PTHR10763">
    <property type="entry name" value="CELL DIVISION CONTROL PROTEIN 6-RELATED"/>
    <property type="match status" value="1"/>
</dbReference>
<feature type="compositionally biased region" description="Basic and acidic residues" evidence="11">
    <location>
        <begin position="31"/>
        <end position="43"/>
    </location>
</feature>
<dbReference type="SUPFAM" id="SSF52540">
    <property type="entry name" value="P-loop containing nucleoside triphosphate hydrolases"/>
    <property type="match status" value="1"/>
</dbReference>
<dbReference type="FunFam" id="3.40.50.300:FF:000199">
    <property type="entry name" value="Origin recognition complex subunit 1"/>
    <property type="match status" value="1"/>
</dbReference>
<proteinExistence type="inferred from homology"/>
<evidence type="ECO:0000256" key="5">
    <source>
        <dbReference type="ARBA" id="ARBA00022741"/>
    </source>
</evidence>
<feature type="compositionally biased region" description="Basic and acidic residues" evidence="11">
    <location>
        <begin position="1"/>
        <end position="12"/>
    </location>
</feature>
<dbReference type="GO" id="GO:0000785">
    <property type="term" value="C:chromatin"/>
    <property type="evidence" value="ECO:0007669"/>
    <property type="project" value="EnsemblFungi"/>
</dbReference>
<keyword evidence="5 10" id="KW-0547">Nucleotide-binding</keyword>
<dbReference type="InterPro" id="IPR001025">
    <property type="entry name" value="BAH_dom"/>
</dbReference>
<dbReference type="InterPro" id="IPR054425">
    <property type="entry name" value="Cdc6_ORC1-like_ATPase_lid"/>
</dbReference>
<dbReference type="Pfam" id="PF22606">
    <property type="entry name" value="Cdc6-ORC-like_ATPase_lid"/>
    <property type="match status" value="1"/>
</dbReference>
<evidence type="ECO:0000313" key="13">
    <source>
        <dbReference type="EMBL" id="OAG12519.1"/>
    </source>
</evidence>
<dbReference type="GeneID" id="28767725"/>
<keyword evidence="9 10" id="KW-0539">Nucleus</keyword>
<feature type="compositionally biased region" description="Polar residues" evidence="11">
    <location>
        <begin position="266"/>
        <end position="275"/>
    </location>
</feature>
<comment type="similarity">
    <text evidence="2 10">Belongs to the ORC1 family.</text>
</comment>
<organism evidence="13 14">
    <name type="scientific">Paraphaeosphaeria sporulosa</name>
    <dbReference type="NCBI Taxonomy" id="1460663"/>
    <lineage>
        <taxon>Eukaryota</taxon>
        <taxon>Fungi</taxon>
        <taxon>Dikarya</taxon>
        <taxon>Ascomycota</taxon>
        <taxon>Pezizomycotina</taxon>
        <taxon>Dothideomycetes</taxon>
        <taxon>Pleosporomycetidae</taxon>
        <taxon>Pleosporales</taxon>
        <taxon>Massarineae</taxon>
        <taxon>Didymosphaeriaceae</taxon>
        <taxon>Paraphaeosphaeria</taxon>
    </lineage>
</organism>
<feature type="compositionally biased region" description="Acidic residues" evidence="11">
    <location>
        <begin position="240"/>
        <end position="252"/>
    </location>
</feature>
<dbReference type="CDD" id="cd00009">
    <property type="entry name" value="AAA"/>
    <property type="match status" value="1"/>
</dbReference>
<dbReference type="Pfam" id="PF21312">
    <property type="entry name" value="WHD_ORC1"/>
    <property type="match status" value="1"/>
</dbReference>
<feature type="region of interest" description="Disordered" evidence="11">
    <location>
        <begin position="223"/>
        <end position="278"/>
    </location>
</feature>
<dbReference type="FunCoup" id="A0A177D0N0">
    <property type="interactions" value="388"/>
</dbReference>
<feature type="region of interest" description="Disordered" evidence="11">
    <location>
        <begin position="1"/>
        <end position="63"/>
    </location>
</feature>
<dbReference type="GO" id="GO:0003688">
    <property type="term" value="F:DNA replication origin binding"/>
    <property type="evidence" value="ECO:0007669"/>
    <property type="project" value="EnsemblFungi"/>
</dbReference>
<reference evidence="13 14" key="1">
    <citation type="submission" date="2016-05" db="EMBL/GenBank/DDBJ databases">
        <title>Comparative analysis of secretome profiles of manganese(II)-oxidizing ascomycete fungi.</title>
        <authorList>
            <consortium name="DOE Joint Genome Institute"/>
            <person name="Zeiner C.A."/>
            <person name="Purvine S.O."/>
            <person name="Zink E.M."/>
            <person name="Wu S."/>
            <person name="Pasa-Tolic L."/>
            <person name="Chaput D.L."/>
            <person name="Haridas S."/>
            <person name="Grigoriev I.V."/>
            <person name="Santelli C.M."/>
            <person name="Hansel C.M."/>
        </authorList>
    </citation>
    <scope>NUCLEOTIDE SEQUENCE [LARGE SCALE GENOMIC DNA]</scope>
    <source>
        <strain evidence="13 14">AP3s5-JAC2a</strain>
    </source>
</reference>
<keyword evidence="4" id="KW-0479">Metal-binding</keyword>
<feature type="domain" description="BAH" evidence="12">
    <location>
        <begin position="76"/>
        <end position="202"/>
    </location>
</feature>
<keyword evidence="7" id="KW-0460">Magnesium</keyword>
<dbReference type="GO" id="GO:0033314">
    <property type="term" value="P:mitotic DNA replication checkpoint signaling"/>
    <property type="evidence" value="ECO:0007669"/>
    <property type="project" value="EnsemblFungi"/>
</dbReference>
<dbReference type="STRING" id="1460663.A0A177D0N0"/>
<evidence type="ECO:0000256" key="4">
    <source>
        <dbReference type="ARBA" id="ARBA00022723"/>
    </source>
</evidence>
<dbReference type="Pfam" id="PF01426">
    <property type="entry name" value="BAH"/>
    <property type="match status" value="1"/>
</dbReference>
<sequence length="833" mass="91518">MAPERSRAEKARQILANGAVQREDSDDELGYEDHPWEWIHESASDAQASQNGTPRKRKAAVASSGPRIVGARMGSFTCKVGDAVFLKAEGNQAWVGLICELFEDEDEDNEKMAKFMWFASEAEINNKSTKRTDFLPNELYISPAFDNNELTTINGTAKIVSHDEFKRLYPSGQVKKTDKNYGKVFICRRGCNTRTTTYTPEFVWEDVFQGEKDLPALKELVESQTKATRKRGRPRKDTVDLDDFVAPDSDDDGAPKTPRKRRKLGQASTLTSTKKSPAAKKFLTPTHKRIVVKKQLMFTPLGTRLLDPSAISSPFQIARNQLHVSSVPDALPCREEEFSAVYRELEAAIIDGSGACIYISGTPGTGKTATVREVVMQLQAAAMAEELDDFIFCEINGMKVTDPHQAYSLLWQTLHDDRVSPSHALELLEREFNTPNPRRVPCVVLMDELDQLVTKNQSVMYNFFNWPNLRHSRLIVLAVANTMDLPERTLSNKISSRLGKCRQRDPLKGPAVAFWHRAEPDVYESANLPLIGVQAASSGSQDSEANTRIGLSRITFSGYTHDQLTQIIQSRLEGVPGNIVHPDAIQFAARKVAAVSGDARRALDICRRAVEIAETEAAEQEAEGEIGQPPTPSRTGRNKGKAGTRLPVDSGESVSVHQQNAGPGKKKGEVTWATIRQAINEATSSPLQVALRALPLASKVFLAALLARIRRTGIGEAVLGDVVDEVKRLGLMSQLQPINEYLLLADNGNEGTTQQTHTSTPLKLKDGISKQANEKAARALGIASAAAELTEAGIIGTEYRHGERVGRVRLGVAEDELRLALGGDEEVKGLVPT</sequence>
<dbReference type="InterPro" id="IPR027417">
    <property type="entry name" value="P-loop_NTPase"/>
</dbReference>
<dbReference type="Pfam" id="PF00004">
    <property type="entry name" value="AAA"/>
    <property type="match status" value="1"/>
</dbReference>
<dbReference type="Gene3D" id="2.30.30.490">
    <property type="match status" value="1"/>
</dbReference>
<dbReference type="AlphaFoldDB" id="A0A177D0N0"/>
<dbReference type="GO" id="GO:0016887">
    <property type="term" value="F:ATP hydrolysis activity"/>
    <property type="evidence" value="ECO:0007669"/>
    <property type="project" value="InterPro"/>
</dbReference>
<evidence type="ECO:0000256" key="3">
    <source>
        <dbReference type="ARBA" id="ARBA00022705"/>
    </source>
</evidence>